<proteinExistence type="predicted"/>
<reference evidence="2 3" key="1">
    <citation type="submission" date="2019-10" db="EMBL/GenBank/DDBJ databases">
        <title>Genome diversity of Sutterella seckii.</title>
        <authorList>
            <person name="Chaplin A.V."/>
            <person name="Sokolova S.R."/>
            <person name="Mosin K.A."/>
            <person name="Ivanova E.L."/>
            <person name="Kochetkova T.O."/>
            <person name="Goltsov A.Y."/>
            <person name="Trofimov D.Y."/>
            <person name="Efimov B.A."/>
        </authorList>
    </citation>
    <scope>NUCLEOTIDE SEQUENCE [LARGE SCALE GENOMIC DNA]</scope>
    <source>
        <strain evidence="2 3">ASD393</strain>
    </source>
</reference>
<feature type="signal peptide" evidence="1">
    <location>
        <begin position="1"/>
        <end position="21"/>
    </location>
</feature>
<dbReference type="Gene3D" id="2.40.128.130">
    <property type="entry name" value="Autotransporter beta-domain"/>
    <property type="match status" value="1"/>
</dbReference>
<keyword evidence="1" id="KW-0732">Signal</keyword>
<dbReference type="InterPro" id="IPR036709">
    <property type="entry name" value="Autotransporte_beta_dom_sf"/>
</dbReference>
<dbReference type="EMBL" id="WEHX01000071">
    <property type="protein sequence ID" value="KAB7656496.1"/>
    <property type="molecule type" value="Genomic_DNA"/>
</dbReference>
<accession>A0A6I1EMT3</accession>
<comment type="caution">
    <text evidence="2">The sequence shown here is derived from an EMBL/GenBank/DDBJ whole genome shotgun (WGS) entry which is preliminary data.</text>
</comment>
<gene>
    <name evidence="2" type="ORF">GBM95_08965</name>
</gene>
<evidence type="ECO:0008006" key="4">
    <source>
        <dbReference type="Google" id="ProtNLM"/>
    </source>
</evidence>
<feature type="chain" id="PRO_5026028938" description="Autotransporter outer membrane beta-barrel domain-containing protein" evidence="1">
    <location>
        <begin position="22"/>
        <end position="511"/>
    </location>
</feature>
<sequence>MKFTKSILCLTLFVAFSSAYAGSKYLNGSPDITKNEWLDGDNIVAGVYWYENDKGETIIEGDENYIGTTNNPTTNLNSNATIKVSLSDLKITSGDFIAGNSVSPVGNDKKVNMSLSSTNVTLTKLYVDENFILGSKINAYGTSDITADIETASATLIKSQVLKATIVGSLFKCSGKIGNSSIKNAELNVKDGSQLNGLIIGGVSVYNRDDSTAGSQTSNTIDNITVTVENSTVKKLSESQKALSGLDLTFNDAAIFVGGASGNVSKLNVTTKSTVNNVALTLAGSTVEGDIYLGGYAHDKDSITTVKSSQLVLREGTSVTGTIHTGDMNFDGNASAEVENALIIVDSADVKIGGFDNQKAAAKNFSLVGSSNFNDDYASAEAALEGIQSMFSTKAATIEEGEANGMISADADGNVTKTINSKTLAIGQTARQAYLNWAMLRNDLNKRMGELRDAPGKYGVWVRTDAGRQKYEGIDSDIQTFQFGADARVDALGNSFREFPAIFYSRSQEVR</sequence>
<dbReference type="Proteomes" id="UP000430564">
    <property type="component" value="Unassembled WGS sequence"/>
</dbReference>
<organism evidence="2 3">
    <name type="scientific">Sutterella seckii</name>
    <dbReference type="NCBI Taxonomy" id="1944635"/>
    <lineage>
        <taxon>Bacteria</taxon>
        <taxon>Pseudomonadati</taxon>
        <taxon>Pseudomonadota</taxon>
        <taxon>Betaproteobacteria</taxon>
        <taxon>Burkholderiales</taxon>
        <taxon>Sutterellaceae</taxon>
        <taxon>Sutterella</taxon>
    </lineage>
</organism>
<dbReference type="AlphaFoldDB" id="A0A6I1EMT3"/>
<dbReference type="RefSeq" id="WP_152158791.1">
    <property type="nucleotide sequence ID" value="NZ_WEHX01000071.1"/>
</dbReference>
<evidence type="ECO:0000313" key="2">
    <source>
        <dbReference type="EMBL" id="KAB7656496.1"/>
    </source>
</evidence>
<evidence type="ECO:0000313" key="3">
    <source>
        <dbReference type="Proteomes" id="UP000430564"/>
    </source>
</evidence>
<evidence type="ECO:0000256" key="1">
    <source>
        <dbReference type="SAM" id="SignalP"/>
    </source>
</evidence>
<protein>
    <recommendedName>
        <fullName evidence="4">Autotransporter outer membrane beta-barrel domain-containing protein</fullName>
    </recommendedName>
</protein>
<dbReference type="OrthoDB" id="8649870at2"/>
<name>A0A6I1EMT3_9BURK</name>